<evidence type="ECO:0000313" key="3">
    <source>
        <dbReference type="Proteomes" id="UP000215305"/>
    </source>
</evidence>
<comment type="caution">
    <text evidence="2">The sequence shown here is derived from an EMBL/GenBank/DDBJ whole genome shotgun (WGS) entry which is preliminary data.</text>
</comment>
<name>A0A397HWU6_ASPTH</name>
<dbReference type="RefSeq" id="XP_026617938.1">
    <property type="nucleotide sequence ID" value="XM_026761932.1"/>
</dbReference>
<organism evidence="2 3">
    <name type="scientific">Aspergillus thermomutatus</name>
    <name type="common">Neosartorya pseudofischeri</name>
    <dbReference type="NCBI Taxonomy" id="41047"/>
    <lineage>
        <taxon>Eukaryota</taxon>
        <taxon>Fungi</taxon>
        <taxon>Dikarya</taxon>
        <taxon>Ascomycota</taxon>
        <taxon>Pezizomycotina</taxon>
        <taxon>Eurotiomycetes</taxon>
        <taxon>Eurotiomycetidae</taxon>
        <taxon>Eurotiales</taxon>
        <taxon>Aspergillaceae</taxon>
        <taxon>Aspergillus</taxon>
        <taxon>Aspergillus subgen. Fumigati</taxon>
    </lineage>
</organism>
<dbReference type="Proteomes" id="UP000215305">
    <property type="component" value="Unassembled WGS sequence"/>
</dbReference>
<feature type="region of interest" description="Disordered" evidence="1">
    <location>
        <begin position="1"/>
        <end position="77"/>
    </location>
</feature>
<gene>
    <name evidence="2" type="ORF">CDV56_108313</name>
</gene>
<protein>
    <submittedName>
        <fullName evidence="2">Uncharacterized protein</fullName>
    </submittedName>
</protein>
<accession>A0A397HWU6</accession>
<feature type="compositionally biased region" description="Polar residues" evidence="1">
    <location>
        <begin position="45"/>
        <end position="76"/>
    </location>
</feature>
<dbReference type="GeneID" id="38130287"/>
<feature type="compositionally biased region" description="Basic residues" evidence="1">
    <location>
        <begin position="19"/>
        <end position="34"/>
    </location>
</feature>
<evidence type="ECO:0000256" key="1">
    <source>
        <dbReference type="SAM" id="MobiDB-lite"/>
    </source>
</evidence>
<dbReference type="EMBL" id="NKHU02000016">
    <property type="protein sequence ID" value="RHZ65674.1"/>
    <property type="molecule type" value="Genomic_DNA"/>
</dbReference>
<sequence>MVSAKRKSLEGGHDSASHQQKKAPGRKRGAKKQKTLSSAPAEITSAATDSSVMQESVASSDQASQTPETTTKQPSRFWTDELRISLLVAVLKEVNHTISEDAWRQIAENLKPKKSNITWNGARIEVGRLKREHFPSTAPAPSGPHDQPAETPEDEH</sequence>
<proteinExistence type="predicted"/>
<feature type="region of interest" description="Disordered" evidence="1">
    <location>
        <begin position="128"/>
        <end position="156"/>
    </location>
</feature>
<dbReference type="VEuPathDB" id="FungiDB:CDV56_108313"/>
<reference evidence="2" key="1">
    <citation type="submission" date="2018-08" db="EMBL/GenBank/DDBJ databases">
        <title>Draft genome sequence of azole-resistant Aspergillus thermomutatus (Neosartorya pseudofischeri) strain HMR AF 39, isolated from a human nasal aspirate.</title>
        <authorList>
            <person name="Parent-Michaud M."/>
            <person name="Dufresne P.J."/>
            <person name="Fournier E."/>
            <person name="Martineau C."/>
            <person name="Moreira S."/>
            <person name="Perkins V."/>
            <person name="De Repentigny L."/>
            <person name="Dufresne S.F."/>
        </authorList>
    </citation>
    <scope>NUCLEOTIDE SEQUENCE [LARGE SCALE GENOMIC DNA]</scope>
    <source>
        <strain evidence="2">HMR AF 39</strain>
    </source>
</reference>
<dbReference type="AlphaFoldDB" id="A0A397HWU6"/>
<feature type="compositionally biased region" description="Basic and acidic residues" evidence="1">
    <location>
        <begin position="7"/>
        <end position="16"/>
    </location>
</feature>
<keyword evidence="3" id="KW-1185">Reference proteome</keyword>
<evidence type="ECO:0000313" key="2">
    <source>
        <dbReference type="EMBL" id="RHZ65674.1"/>
    </source>
</evidence>
<dbReference type="OrthoDB" id="4494217at2759"/>